<proteinExistence type="predicted"/>
<evidence type="ECO:0000313" key="1">
    <source>
        <dbReference type="EMBL" id="CAB0001390.1"/>
    </source>
</evidence>
<accession>A0A6H5GEL0</accession>
<organism evidence="1 2">
    <name type="scientific">Nesidiocoris tenuis</name>
    <dbReference type="NCBI Taxonomy" id="355587"/>
    <lineage>
        <taxon>Eukaryota</taxon>
        <taxon>Metazoa</taxon>
        <taxon>Ecdysozoa</taxon>
        <taxon>Arthropoda</taxon>
        <taxon>Hexapoda</taxon>
        <taxon>Insecta</taxon>
        <taxon>Pterygota</taxon>
        <taxon>Neoptera</taxon>
        <taxon>Paraneoptera</taxon>
        <taxon>Hemiptera</taxon>
        <taxon>Heteroptera</taxon>
        <taxon>Panheteroptera</taxon>
        <taxon>Cimicomorpha</taxon>
        <taxon>Miridae</taxon>
        <taxon>Dicyphina</taxon>
        <taxon>Nesidiocoris</taxon>
    </lineage>
</organism>
<gene>
    <name evidence="1" type="ORF">NTEN_LOCUS7177</name>
</gene>
<evidence type="ECO:0000313" key="2">
    <source>
        <dbReference type="Proteomes" id="UP000479000"/>
    </source>
</evidence>
<protein>
    <submittedName>
        <fullName evidence="1">Uncharacterized protein</fullName>
    </submittedName>
</protein>
<reference evidence="1 2" key="1">
    <citation type="submission" date="2020-02" db="EMBL/GenBank/DDBJ databases">
        <authorList>
            <person name="Ferguson B K."/>
        </authorList>
    </citation>
    <scope>NUCLEOTIDE SEQUENCE [LARGE SCALE GENOMIC DNA]</scope>
</reference>
<dbReference type="AlphaFoldDB" id="A0A6H5GEL0"/>
<sequence>MKDNLLSSKRPPIYKDVVIIDADFEFEQLDGIAGATISQIGRRQVSRCDRRWSSRYCVNRRRLLFGIRPKNGVHTLMTGKATDRNYAGSSDLRLVGIDSNSKTAILEDGKGGQHCQRVTAVAILVGASADLRYLLLSGQKPVRAILPVLS</sequence>
<name>A0A6H5GEL0_9HEMI</name>
<dbReference type="Proteomes" id="UP000479000">
    <property type="component" value="Unassembled WGS sequence"/>
</dbReference>
<keyword evidence="2" id="KW-1185">Reference proteome</keyword>
<dbReference type="EMBL" id="CADCXU010010599">
    <property type="protein sequence ID" value="CAB0001390.1"/>
    <property type="molecule type" value="Genomic_DNA"/>
</dbReference>